<protein>
    <submittedName>
        <fullName evidence="1">Uncharacterized protein</fullName>
    </submittedName>
</protein>
<organism evidence="1 2">
    <name type="scientific">Bradyrhizobium erythrophlei</name>
    <dbReference type="NCBI Taxonomy" id="1437360"/>
    <lineage>
        <taxon>Bacteria</taxon>
        <taxon>Pseudomonadati</taxon>
        <taxon>Pseudomonadota</taxon>
        <taxon>Alphaproteobacteria</taxon>
        <taxon>Hyphomicrobiales</taxon>
        <taxon>Nitrobacteraceae</taxon>
        <taxon>Bradyrhizobium</taxon>
    </lineage>
</organism>
<gene>
    <name evidence="1" type="ORF">SAMN05443248_3486</name>
</gene>
<name>A0A1M5PSF0_9BRAD</name>
<evidence type="ECO:0000313" key="2">
    <source>
        <dbReference type="Proteomes" id="UP000189796"/>
    </source>
</evidence>
<dbReference type="OrthoDB" id="144428at41294"/>
<reference evidence="1 2" key="1">
    <citation type="submission" date="2016-11" db="EMBL/GenBank/DDBJ databases">
        <authorList>
            <person name="Jaros S."/>
            <person name="Januszkiewicz K."/>
            <person name="Wedrychowicz H."/>
        </authorList>
    </citation>
    <scope>NUCLEOTIDE SEQUENCE [LARGE SCALE GENOMIC DNA]</scope>
    <source>
        <strain evidence="1 2">GAS138</strain>
    </source>
</reference>
<dbReference type="RefSeq" id="WP_079602474.1">
    <property type="nucleotide sequence ID" value="NZ_LT670817.1"/>
</dbReference>
<accession>A0A1M5PSF0</accession>
<dbReference type="AlphaFoldDB" id="A0A1M5PSF0"/>
<evidence type="ECO:0000313" key="1">
    <source>
        <dbReference type="EMBL" id="SHH04551.1"/>
    </source>
</evidence>
<dbReference type="EMBL" id="LT670817">
    <property type="protein sequence ID" value="SHH04551.1"/>
    <property type="molecule type" value="Genomic_DNA"/>
</dbReference>
<proteinExistence type="predicted"/>
<dbReference type="Proteomes" id="UP000189796">
    <property type="component" value="Chromosome I"/>
</dbReference>
<sequence length="143" mass="16153">MVCGLPWLSSKPEKTIFAELQFDAVYAVGPSGGRPLRLACSHEPFRRIKVIQLGYWNELQLHHIVWTAGELFANRIFSEVAGFFDKAKRRLTGDWFDVTPDFAVQAIRLASDKSGVPILSHGEMLEKVRAVRKKKIEDAIRAS</sequence>